<dbReference type="RefSeq" id="WP_206006842.1">
    <property type="nucleotide sequence ID" value="NZ_CP070619.1"/>
</dbReference>
<dbReference type="PROSITE" id="PS00455">
    <property type="entry name" value="AMP_BINDING"/>
    <property type="match status" value="2"/>
</dbReference>
<feature type="domain" description="Carrier" evidence="6">
    <location>
        <begin position="992"/>
        <end position="1066"/>
    </location>
</feature>
<dbReference type="SUPFAM" id="SSF56801">
    <property type="entry name" value="Acetyl-CoA synthetase-like"/>
    <property type="match status" value="2"/>
</dbReference>
<dbReference type="InterPro" id="IPR020845">
    <property type="entry name" value="AMP-binding_CS"/>
</dbReference>
<dbReference type="CDD" id="cd19543">
    <property type="entry name" value="DCL_NRPS"/>
    <property type="match status" value="2"/>
</dbReference>
<dbReference type="Pfam" id="PF00550">
    <property type="entry name" value="PP-binding"/>
    <property type="match status" value="2"/>
</dbReference>
<reference evidence="7 8" key="1">
    <citation type="journal article" date="2021" name="Microbiol. Resour. Announc.">
        <title>Complete Genome Sequences of Two Rhodococcus sp. Strains with Large and Linear Chromosomes, Isolated from Apple Rhizosphere.</title>
        <authorList>
            <person name="Benning S."/>
            <person name="Brugnone N."/>
            <person name="Siani R."/>
            <person name="Kublik S."/>
            <person name="Schloter M."/>
            <person name="Rad V."/>
        </authorList>
    </citation>
    <scope>NUCLEOTIDE SEQUENCE [LARGE SCALE GENOMIC DNA]</scope>
    <source>
        <strain evidence="7 8">R79</strain>
    </source>
</reference>
<dbReference type="PANTHER" id="PTHR45527:SF1">
    <property type="entry name" value="FATTY ACID SYNTHASE"/>
    <property type="match status" value="1"/>
</dbReference>
<dbReference type="InterPro" id="IPR000873">
    <property type="entry name" value="AMP-dep_synth/lig_dom"/>
</dbReference>
<protein>
    <submittedName>
        <fullName evidence="7">Amino acid adenylation domain-containing protein</fullName>
    </submittedName>
</protein>
<dbReference type="PANTHER" id="PTHR45527">
    <property type="entry name" value="NONRIBOSOMAL PEPTIDE SYNTHETASE"/>
    <property type="match status" value="1"/>
</dbReference>
<name>A0A974ZU49_9NOCA</name>
<proteinExistence type="predicted"/>
<keyword evidence="3" id="KW-0597">Phosphoprotein</keyword>
<dbReference type="InterPro" id="IPR023213">
    <property type="entry name" value="CAT-like_dom_sf"/>
</dbReference>
<gene>
    <name evidence="7" type="ORF">JWS13_18010</name>
</gene>
<evidence type="ECO:0000313" key="7">
    <source>
        <dbReference type="EMBL" id="QSE90384.1"/>
    </source>
</evidence>
<evidence type="ECO:0000256" key="1">
    <source>
        <dbReference type="ARBA" id="ARBA00001957"/>
    </source>
</evidence>
<dbReference type="Proteomes" id="UP000662986">
    <property type="component" value="Chromosome"/>
</dbReference>
<dbReference type="Pfam" id="PF13193">
    <property type="entry name" value="AMP-binding_C"/>
    <property type="match status" value="2"/>
</dbReference>
<dbReference type="Pfam" id="PF00668">
    <property type="entry name" value="Condensation"/>
    <property type="match status" value="4"/>
</dbReference>
<evidence type="ECO:0000256" key="5">
    <source>
        <dbReference type="ARBA" id="ARBA00023194"/>
    </source>
</evidence>
<dbReference type="InterPro" id="IPR045851">
    <property type="entry name" value="AMP-bd_C_sf"/>
</dbReference>
<dbReference type="Gene3D" id="3.30.559.10">
    <property type="entry name" value="Chloramphenicol acetyltransferase-like domain"/>
    <property type="match status" value="4"/>
</dbReference>
<accession>A0A974ZU49</accession>
<dbReference type="InterPro" id="IPR025110">
    <property type="entry name" value="AMP-bd_C"/>
</dbReference>
<dbReference type="NCBIfam" id="TIGR01733">
    <property type="entry name" value="AA-adenyl-dom"/>
    <property type="match status" value="2"/>
</dbReference>
<dbReference type="Gene3D" id="3.30.559.30">
    <property type="entry name" value="Nonribosomal peptide synthetase, condensation domain"/>
    <property type="match status" value="4"/>
</dbReference>
<evidence type="ECO:0000256" key="4">
    <source>
        <dbReference type="ARBA" id="ARBA00022737"/>
    </source>
</evidence>
<dbReference type="SMART" id="SM00823">
    <property type="entry name" value="PKS_PP"/>
    <property type="match status" value="2"/>
</dbReference>
<dbReference type="InterPro" id="IPR020806">
    <property type="entry name" value="PKS_PP-bd"/>
</dbReference>
<organism evidence="7 8">
    <name type="scientific">Rhodococcus pseudokoreensis</name>
    <dbReference type="NCBI Taxonomy" id="2811421"/>
    <lineage>
        <taxon>Bacteria</taxon>
        <taxon>Bacillati</taxon>
        <taxon>Actinomycetota</taxon>
        <taxon>Actinomycetes</taxon>
        <taxon>Mycobacteriales</taxon>
        <taxon>Nocardiaceae</taxon>
        <taxon>Rhodococcus</taxon>
    </lineage>
</organism>
<comment type="cofactor">
    <cofactor evidence="1">
        <name>pantetheine 4'-phosphate</name>
        <dbReference type="ChEBI" id="CHEBI:47942"/>
    </cofactor>
</comment>
<dbReference type="PROSITE" id="PS50075">
    <property type="entry name" value="CARRIER"/>
    <property type="match status" value="2"/>
</dbReference>
<dbReference type="InterPro" id="IPR010060">
    <property type="entry name" value="NRPS_synth"/>
</dbReference>
<dbReference type="NCBIfam" id="TIGR01720">
    <property type="entry name" value="NRPS-para261"/>
    <property type="match status" value="1"/>
</dbReference>
<evidence type="ECO:0000313" key="8">
    <source>
        <dbReference type="Proteomes" id="UP000662986"/>
    </source>
</evidence>
<dbReference type="InterPro" id="IPR001242">
    <property type="entry name" value="Condensation_dom"/>
</dbReference>
<dbReference type="InterPro" id="IPR036736">
    <property type="entry name" value="ACP-like_sf"/>
</dbReference>
<dbReference type="InterPro" id="IPR010071">
    <property type="entry name" value="AA_adenyl_dom"/>
</dbReference>
<evidence type="ECO:0000256" key="2">
    <source>
        <dbReference type="ARBA" id="ARBA00022450"/>
    </source>
</evidence>
<dbReference type="Gene3D" id="3.40.50.980">
    <property type="match status" value="4"/>
</dbReference>
<evidence type="ECO:0000256" key="3">
    <source>
        <dbReference type="ARBA" id="ARBA00022553"/>
    </source>
</evidence>
<dbReference type="Gene3D" id="1.10.1200.10">
    <property type="entry name" value="ACP-like"/>
    <property type="match status" value="2"/>
</dbReference>
<dbReference type="SUPFAM" id="SSF52777">
    <property type="entry name" value="CoA-dependent acyltransferases"/>
    <property type="match status" value="8"/>
</dbReference>
<sequence length="3084" mass="326036">MTRTSALEDIVPLSPLQQGLLFLSTVAAPDDGDDTGSAEPDVYTVQSVIRLDGPVDDDRMRASAQALLDRHAVMRTCFRPRKDGRHAGLVVRAVEVPWRTVDLTEHDPAEQERRIAELLADDLRTWFDLATPPLVRWLLVRLAPDTVRLLFTAHHIVVDGWSTPILVRELLEIYAAGGTANGLPAVRKYSDYLAWLGRQDHDRARALWQETLAGLDEPCLLTPPGSTRVTTDSRVLELDVPAGLGDSLAEVARTSGVTLNTVLQTGWALLLSGLLGRDDVVFGATVSGRPPELAGVESMVGLFINTVPVRVRLDAAETVRDLLQRVQQGQARTLDHQYVGLSDIQRDTGLGELFDTLTIFESYPVDRDALERAQRDGGVSIAGVDGHDGTNYPLVLTAGVAETLKLIVDYRPTLFSDADAERIGARLLHILGTLAAGGNARAASVAALTAPERELVLAEWAVAKPAVESGFPTVADLLSEQMSRTPHNPAVVYGDTSLTFAELASESARLARLLIAAGVGPESRVGLALPRSAETVVAIAAVLTAGGAYLPLDPSYPADRLSHMVSDSAPTVVVTTGAVSPKLAAVLDGVRVVTLDDPAVAAELAALPTGPVTESERRTRLHTDNAAYVIYTSGSTGLPKGVTVSHANLLDLHGAQRATTMQPAAGRTAAEGPWRVLLTYPFAFDSSVAALTWLFEGHALHILPEERRSDTAFVVEYVRANRIDYVDSVPVLMNQLLDEGLLDPGASHRPAKVTVGGEAVTPALWERLAGTGGVEAYNFYGPTECTVDAAFARISGGTVAIGGPTPGTSVYVLDGWLRPVPPGVAGELHVAGAGVARGYLGRPDLTSGRFVPDPFGAPGQRMYRTGDVVRWTADGALEYVGRGDDQVKIRGFRVELGDVETALAAVAGVRDAVVLAHTDERDVRRLVGYVTVDGSAAPSPAAVRSAAGERLPDYMIPAVVIVLDSLPVTANGKVDRKALPEPDFGALAGSGEPRTDTEAALCAVFAEVLGLDRVGVEDDFFALGGDSIVSIQLVSRARRDDLRVTARQVFELRTAERLAAAVDAESGAAIPDTVEVPAEGDVPVTPIVWEALRQGGNLDRFAQARLLRAPAGLTEPVLTGAVRALLATHPLLRSRFAVTDGTPQWTVPNSVDEGPNPVRRVAVPDADAWPTLFEAERERAYAALDPAAGVMLQVVFFDFGPDRQGRVFAAVHHLVVDGVSWRILVPDLASAVEQIAAGRPVALEPAGTSFRGWATGLVEAAASDRVTAGWPVWEAAVNAAEPALGHRPLDRTRDTVASARSVEVHVPADVTAQVLTTVPAAFRAGVNDVLLTALAVAVASVRGGTVVRVDLEGHGREEQVVPGADISRTVGWFTSLYPVALDLSSLDPADVLAGGPAAGLALRRVKESLRSVPDSGIGFGLLSRLNPEYTGRFDDYRPPSVMFNYLGRMTLGENTDGAWSGAPEADALGGTVDPGTPLDHVLDVNAITEDTADGPVLSCVFTAADAVLDADDAARIADVWVEALTALTRHATDPAAGGLSPSDLTHDTLPLTDLVALEHEARENAGAAVDDVVPLTPLQQGMFFLSGLDTTGVDVYTMRTVLDIEGALDTAVLRRSAEALVARHANLRTGFRISAAGEPIGVVLDEAILPWQETDLHRLPEDDAAAEWSALLDDDRNLRFDPNTAPLLRFTLVRVGESRYRLVFTAHHLLLDGWSTPLLIQELIQLYGAAADPSVLRPVRPYSDYLTWLKAQDTERGLAVWTDALAGVEEPTLLAAAGSSLDPQIPGEIVVPVPEGLSGALLELSRSLGITVNTAVQAAWGLLLGSVLNRPDVVFGAIVSGRVPDVPGIETMVGLFINTVPVRVGVRPQETVDEFLRRVQGEQNKVMDHQYVGLSDIQRKVGIGEMFDSLIVFESYPVDTEALEAAQRAGGIRVSHSEGQDATNFPLVLVAGLEGELDLMLEYQPALFTNAEATVLGERLVRILEQLAADRTLPTARIDVLSQSERAQVLGEWAVTEPAATSGFSTVAELFAAQADRTPGTTAVVCGDATLTFAELGARAARLARLLIDAGVGPESKVGLALPRTTDMVVAIFAVVSAGGAYVPMDPGYPADRLAHMVSDARPTVVVSTATVAGELGGILSGSGASLLVLDDPAVQGRLAALPGTPVTDTDRRSPLRGANTVYVIYTSGSTGVPKGVSITHANLLNLFHSHRESLYVPTAAAAGRDSIGVGHAWSFSFDASWQPTLWLLDGHTVHVFDEETMRDPDLMVRQTMEHRLDFLEVTPSFLDRMVAAGLYEHEHVPATVGFGGEAVNPALWRTLRDVADGRAFNLYGPTECTVDALIAKAADAEEPLLGRAVHGGTAYVLDRLLRPVPAGVAGELYLAGDGVARGYLGRPDLTSGRFVPDPFGAAGERMYRTGDVVRWTPTGLGLEYVGRADDQVKIRGFRVELGEVESALAAVAGVRDAIAIAHTDDRGVRRLVGYVTVDGALDPAVVRSVVAERLPDYMVPAAVVVVGAFPVTANGKVDRKALPEPDFGALVGSGEPRNDTEATLCTVFADVLGLERVGVEDDFFALGGDSIVSIQLVSRLRSAGLQVSARQVFELRTAGGLGALAGIADVPGTTVGATEADAVGDVPLTPIVWEPLEWGGDLSRFSQARLLVAPLGLDVPVLERAVEGLLGTHHLLRSRFVVTGGEPDWAVPETVGAVAPLVRRVDASALPADGWRALFSAERERAYSALDPATGVMLQVVFFDFGPGTRGRVFVAVHHLVVDGVSWRILVPDLALAVSQVTAGEQVSLDSAGTSFRAWAAGLAAAATSERITAGWSHWQSAVETDEPQLGVRPLDPALDTVSSTCSISVRVPADVTERVLAAGAVNDVLLAALALAVASERGGDVVRVDLEGHGREEQVVPGADIARTVGWFTSMFPVALDLGGIDVADAIAGGPAAAVALDQVSRSLQSVPDNGIGFGLLRRLNPEFADRFDGYRAPAVVFNYLGRMTLGESAGSAWSGAPEGVALGGSVDPATPLDHVLQVDAITEDTADGPVLDCEFAAADGVLTAESTRILADRWVQAVTALVAVSSETK</sequence>
<evidence type="ECO:0000259" key="6">
    <source>
        <dbReference type="PROSITE" id="PS50075"/>
    </source>
</evidence>
<reference evidence="7 8" key="2">
    <citation type="journal article" date="2022" name="Arch. Microbiol.">
        <title>Rhodococcus pseudokoreensis sp. nov. isolated from the rhizosphere of young M26 apple rootstocks.</title>
        <authorList>
            <person name="Kampfer P."/>
            <person name="Glaeser S.P."/>
            <person name="Blom J."/>
            <person name="Wolf J."/>
            <person name="Benning S."/>
            <person name="Schloter M."/>
            <person name="Neumann-Schaal M."/>
        </authorList>
    </citation>
    <scope>NUCLEOTIDE SEQUENCE [LARGE SCALE GENOMIC DNA]</scope>
    <source>
        <strain evidence="7 8">R79</strain>
    </source>
</reference>
<dbReference type="InterPro" id="IPR006162">
    <property type="entry name" value="Ppantetheine_attach_site"/>
</dbReference>
<feature type="domain" description="Carrier" evidence="6">
    <location>
        <begin position="2544"/>
        <end position="2618"/>
    </location>
</feature>
<dbReference type="InterPro" id="IPR009081">
    <property type="entry name" value="PP-bd_ACP"/>
</dbReference>
<keyword evidence="8" id="KW-1185">Reference proteome</keyword>
<dbReference type="SUPFAM" id="SSF47336">
    <property type="entry name" value="ACP-like"/>
    <property type="match status" value="2"/>
</dbReference>
<dbReference type="CDD" id="cd05930">
    <property type="entry name" value="A_NRPS"/>
    <property type="match status" value="2"/>
</dbReference>
<keyword evidence="5" id="KW-0045">Antibiotic biosynthesis</keyword>
<dbReference type="Pfam" id="PF00501">
    <property type="entry name" value="AMP-binding"/>
    <property type="match status" value="2"/>
</dbReference>
<keyword evidence="4" id="KW-0677">Repeat</keyword>
<dbReference type="PROSITE" id="PS00012">
    <property type="entry name" value="PHOSPHOPANTETHEINE"/>
    <property type="match status" value="2"/>
</dbReference>
<keyword evidence="2" id="KW-0596">Phosphopantetheine</keyword>
<dbReference type="Gene3D" id="2.30.38.10">
    <property type="entry name" value="Luciferase, Domain 3"/>
    <property type="match status" value="2"/>
</dbReference>
<dbReference type="Gene3D" id="3.30.300.30">
    <property type="match status" value="2"/>
</dbReference>
<dbReference type="EMBL" id="CP070619">
    <property type="protein sequence ID" value="QSE90384.1"/>
    <property type="molecule type" value="Genomic_DNA"/>
</dbReference>